<feature type="region of interest" description="Disordered" evidence="1">
    <location>
        <begin position="23"/>
        <end position="46"/>
    </location>
</feature>
<accession>A0A6A6HKS5</accession>
<feature type="compositionally biased region" description="Basic and acidic residues" evidence="1">
    <location>
        <begin position="163"/>
        <end position="181"/>
    </location>
</feature>
<dbReference type="AlphaFoldDB" id="A0A6A6HKS5"/>
<organism evidence="3 4">
    <name type="scientific">Viridothelium virens</name>
    <name type="common">Speckled blister lichen</name>
    <name type="synonym">Trypethelium virens</name>
    <dbReference type="NCBI Taxonomy" id="1048519"/>
    <lineage>
        <taxon>Eukaryota</taxon>
        <taxon>Fungi</taxon>
        <taxon>Dikarya</taxon>
        <taxon>Ascomycota</taxon>
        <taxon>Pezizomycotina</taxon>
        <taxon>Dothideomycetes</taxon>
        <taxon>Dothideomycetes incertae sedis</taxon>
        <taxon>Trypetheliales</taxon>
        <taxon>Trypetheliaceae</taxon>
        <taxon>Viridothelium</taxon>
    </lineage>
</organism>
<evidence type="ECO:0000256" key="1">
    <source>
        <dbReference type="SAM" id="MobiDB-lite"/>
    </source>
</evidence>
<evidence type="ECO:0000313" key="4">
    <source>
        <dbReference type="Proteomes" id="UP000800092"/>
    </source>
</evidence>
<evidence type="ECO:0000313" key="3">
    <source>
        <dbReference type="EMBL" id="KAF2238419.1"/>
    </source>
</evidence>
<reference evidence="3" key="1">
    <citation type="journal article" date="2020" name="Stud. Mycol.">
        <title>101 Dothideomycetes genomes: a test case for predicting lifestyles and emergence of pathogens.</title>
        <authorList>
            <person name="Haridas S."/>
            <person name="Albert R."/>
            <person name="Binder M."/>
            <person name="Bloem J."/>
            <person name="Labutti K."/>
            <person name="Salamov A."/>
            <person name="Andreopoulos B."/>
            <person name="Baker S."/>
            <person name="Barry K."/>
            <person name="Bills G."/>
            <person name="Bluhm B."/>
            <person name="Cannon C."/>
            <person name="Castanera R."/>
            <person name="Culley D."/>
            <person name="Daum C."/>
            <person name="Ezra D."/>
            <person name="Gonzalez J."/>
            <person name="Henrissat B."/>
            <person name="Kuo A."/>
            <person name="Liang C."/>
            <person name="Lipzen A."/>
            <person name="Lutzoni F."/>
            <person name="Magnuson J."/>
            <person name="Mondo S."/>
            <person name="Nolan M."/>
            <person name="Ohm R."/>
            <person name="Pangilinan J."/>
            <person name="Park H.-J."/>
            <person name="Ramirez L."/>
            <person name="Alfaro M."/>
            <person name="Sun H."/>
            <person name="Tritt A."/>
            <person name="Yoshinaga Y."/>
            <person name="Zwiers L.-H."/>
            <person name="Turgeon B."/>
            <person name="Goodwin S."/>
            <person name="Spatafora J."/>
            <person name="Crous P."/>
            <person name="Grigoriev I."/>
        </authorList>
    </citation>
    <scope>NUCLEOTIDE SEQUENCE</scope>
    <source>
        <strain evidence="3">Tuck. ex Michener</strain>
    </source>
</reference>
<dbReference type="EMBL" id="ML991776">
    <property type="protein sequence ID" value="KAF2238419.1"/>
    <property type="molecule type" value="Genomic_DNA"/>
</dbReference>
<proteinExistence type="predicted"/>
<keyword evidence="2" id="KW-0732">Signal</keyword>
<feature type="chain" id="PRO_5025594942" evidence="2">
    <location>
        <begin position="19"/>
        <end position="301"/>
    </location>
</feature>
<keyword evidence="4" id="KW-1185">Reference proteome</keyword>
<protein>
    <submittedName>
        <fullName evidence="3">Uncharacterized protein</fullName>
    </submittedName>
</protein>
<evidence type="ECO:0000256" key="2">
    <source>
        <dbReference type="SAM" id="SignalP"/>
    </source>
</evidence>
<feature type="region of interest" description="Disordered" evidence="1">
    <location>
        <begin position="128"/>
        <end position="235"/>
    </location>
</feature>
<feature type="compositionally biased region" description="Low complexity" evidence="1">
    <location>
        <begin position="142"/>
        <end position="160"/>
    </location>
</feature>
<feature type="compositionally biased region" description="Polar residues" evidence="1">
    <location>
        <begin position="23"/>
        <end position="36"/>
    </location>
</feature>
<name>A0A6A6HKS5_VIRVR</name>
<feature type="signal peptide" evidence="2">
    <location>
        <begin position="1"/>
        <end position="18"/>
    </location>
</feature>
<dbReference type="Proteomes" id="UP000800092">
    <property type="component" value="Unassembled WGS sequence"/>
</dbReference>
<gene>
    <name evidence="3" type="ORF">EV356DRAFT_308592</name>
</gene>
<sequence length="301" mass="32696">MRLAHVSVGFLLVTIGAAVSTGSWSETDLSRRSPSSGDEVKRNEPTKQDLGKNLFLFCMTDEDTQQFQNGTHDEACAYDLSENADLDQENCETELEKSGDLSTPAHEKRAAGAAAGVGTLCKLFTAGGKASRGARAPSGIKPGRTSTKPPSSRRPSSGGRPNRRPESRPNPRPNPRPDSRPNRNPRPRPGREPSRVPSGYSPRPVRRDTGRGVTTYEPRGGRGPRMNVWEPGVGNNAQTIGRARGRGDPSWTTNQYPVRRSGDGWRKAGRAAGTTLRYAPDAIDTYNMVSPYLRQNTNSSI</sequence>